<dbReference type="STRING" id="197461.A3843_11390"/>
<comment type="subcellular location">
    <subcellularLocation>
        <location evidence="1 9">Cell inner membrane</location>
        <topology evidence="1 9">Multi-pass membrane protein</topology>
    </subcellularLocation>
</comment>
<evidence type="ECO:0000256" key="1">
    <source>
        <dbReference type="ARBA" id="ARBA00004429"/>
    </source>
</evidence>
<dbReference type="GO" id="GO:0015740">
    <property type="term" value="P:C4-dicarboxylate transport"/>
    <property type="evidence" value="ECO:0007669"/>
    <property type="project" value="TreeGrafter"/>
</dbReference>
<proteinExistence type="inferred from homology"/>
<evidence type="ECO:0000313" key="12">
    <source>
        <dbReference type="Proteomes" id="UP000185783"/>
    </source>
</evidence>
<comment type="caution">
    <text evidence="11">The sequence shown here is derived from an EMBL/GenBank/DDBJ whole genome shotgun (WGS) entry which is preliminary data.</text>
</comment>
<dbReference type="GO" id="GO:0022857">
    <property type="term" value="F:transmembrane transporter activity"/>
    <property type="evidence" value="ECO:0007669"/>
    <property type="project" value="UniProtKB-UniRule"/>
</dbReference>
<keyword evidence="4 9" id="KW-0997">Cell inner membrane</keyword>
<gene>
    <name evidence="11" type="ORF">A3843_11390</name>
</gene>
<dbReference type="PANTHER" id="PTHR35011:SF2">
    <property type="entry name" value="2,3-DIKETO-L-GULONATE TRAP TRANSPORTER SMALL PERMEASE PROTEIN YIAM"/>
    <property type="match status" value="1"/>
</dbReference>
<evidence type="ECO:0000259" key="10">
    <source>
        <dbReference type="Pfam" id="PF04290"/>
    </source>
</evidence>
<dbReference type="Proteomes" id="UP000185783">
    <property type="component" value="Unassembled WGS sequence"/>
</dbReference>
<keyword evidence="2 9" id="KW-0813">Transport</keyword>
<organism evidence="11 12">
    <name type="scientific">Pseudovibrio exalbescens</name>
    <dbReference type="NCBI Taxonomy" id="197461"/>
    <lineage>
        <taxon>Bacteria</taxon>
        <taxon>Pseudomonadati</taxon>
        <taxon>Pseudomonadota</taxon>
        <taxon>Alphaproteobacteria</taxon>
        <taxon>Hyphomicrobiales</taxon>
        <taxon>Stappiaceae</taxon>
        <taxon>Pseudovibrio</taxon>
    </lineage>
</organism>
<evidence type="ECO:0000256" key="6">
    <source>
        <dbReference type="ARBA" id="ARBA00022989"/>
    </source>
</evidence>
<comment type="similarity">
    <text evidence="8 9">Belongs to the TRAP transporter small permease family.</text>
</comment>
<sequence length="168" mass="18535">MRSTKAFLWYLDAVMEWICHSLLVGILVITVMQVFMRFVLNSPTSWSEEIALLMLIWFGLIACGIMVGRRGHIAITFLRDLVPGKWPITFDLFADIVVLIFSVFLLSVSEKLLALVGLQIMPASGVSRAWLYWPVAVGGALMTINAAANVVETASVLFTKDAAQDGDV</sequence>
<evidence type="ECO:0000256" key="2">
    <source>
        <dbReference type="ARBA" id="ARBA00022448"/>
    </source>
</evidence>
<dbReference type="PANTHER" id="PTHR35011">
    <property type="entry name" value="2,3-DIKETO-L-GULONATE TRAP TRANSPORTER SMALL PERMEASE PROTEIN YIAM"/>
    <property type="match status" value="1"/>
</dbReference>
<feature type="transmembrane region" description="Helical" evidence="9">
    <location>
        <begin position="7"/>
        <end position="30"/>
    </location>
</feature>
<evidence type="ECO:0000256" key="4">
    <source>
        <dbReference type="ARBA" id="ARBA00022519"/>
    </source>
</evidence>
<evidence type="ECO:0000256" key="3">
    <source>
        <dbReference type="ARBA" id="ARBA00022475"/>
    </source>
</evidence>
<dbReference type="InterPro" id="IPR007387">
    <property type="entry name" value="TRAP_DctQ"/>
</dbReference>
<feature type="transmembrane region" description="Helical" evidence="9">
    <location>
        <begin position="50"/>
        <end position="67"/>
    </location>
</feature>
<feature type="transmembrane region" description="Helical" evidence="9">
    <location>
        <begin position="88"/>
        <end position="109"/>
    </location>
</feature>
<keyword evidence="12" id="KW-1185">Reference proteome</keyword>
<evidence type="ECO:0000256" key="5">
    <source>
        <dbReference type="ARBA" id="ARBA00022692"/>
    </source>
</evidence>
<keyword evidence="6 9" id="KW-1133">Transmembrane helix</keyword>
<protein>
    <recommendedName>
        <fullName evidence="9">TRAP transporter small permease protein</fullName>
    </recommendedName>
</protein>
<dbReference type="Pfam" id="PF04290">
    <property type="entry name" value="DctQ"/>
    <property type="match status" value="1"/>
</dbReference>
<reference evidence="11 12" key="1">
    <citation type="submission" date="2016-03" db="EMBL/GenBank/DDBJ databases">
        <title>Genome sequence of Nesiotobacter sp. nov., a moderately halophilic alphaproteobacterium isolated from the Yellow Sea, China.</title>
        <authorList>
            <person name="Zhang G."/>
            <person name="Zhang R."/>
        </authorList>
    </citation>
    <scope>NUCLEOTIDE SEQUENCE [LARGE SCALE GENOMIC DNA]</scope>
    <source>
        <strain evidence="11 12">WB1-6</strain>
    </source>
</reference>
<keyword evidence="5 9" id="KW-0812">Transmembrane</keyword>
<keyword evidence="3" id="KW-1003">Cell membrane</keyword>
<keyword evidence="7 9" id="KW-0472">Membrane</keyword>
<dbReference type="AlphaFoldDB" id="A0A1U7JGL7"/>
<accession>A0A1U7JGL7</accession>
<evidence type="ECO:0000256" key="7">
    <source>
        <dbReference type="ARBA" id="ARBA00023136"/>
    </source>
</evidence>
<comment type="subunit">
    <text evidence="9">The complex comprises the extracytoplasmic solute receptor protein and the two transmembrane proteins.</text>
</comment>
<name>A0A1U7JGL7_9HYPH</name>
<feature type="transmembrane region" description="Helical" evidence="9">
    <location>
        <begin position="129"/>
        <end position="151"/>
    </location>
</feature>
<evidence type="ECO:0000256" key="8">
    <source>
        <dbReference type="ARBA" id="ARBA00038436"/>
    </source>
</evidence>
<evidence type="ECO:0000256" key="9">
    <source>
        <dbReference type="RuleBase" id="RU369079"/>
    </source>
</evidence>
<evidence type="ECO:0000313" key="11">
    <source>
        <dbReference type="EMBL" id="OKL43867.1"/>
    </source>
</evidence>
<comment type="function">
    <text evidence="9">Part of the tripartite ATP-independent periplasmic (TRAP) transport system.</text>
</comment>
<feature type="domain" description="Tripartite ATP-independent periplasmic transporters DctQ component" evidence="10">
    <location>
        <begin position="26"/>
        <end position="154"/>
    </location>
</feature>
<dbReference type="GO" id="GO:0005886">
    <property type="term" value="C:plasma membrane"/>
    <property type="evidence" value="ECO:0007669"/>
    <property type="project" value="UniProtKB-SubCell"/>
</dbReference>
<dbReference type="EMBL" id="LVVZ01000017">
    <property type="protein sequence ID" value="OKL43867.1"/>
    <property type="molecule type" value="Genomic_DNA"/>
</dbReference>
<dbReference type="InterPro" id="IPR055348">
    <property type="entry name" value="DctQ"/>
</dbReference>
<dbReference type="RefSeq" id="WP_028482276.1">
    <property type="nucleotide sequence ID" value="NZ_LVVZ01000017.1"/>
</dbReference>